<dbReference type="InterPro" id="IPR005467">
    <property type="entry name" value="His_kinase_dom"/>
</dbReference>
<name>A0A644ZGV5_9ZZZZ</name>
<keyword evidence="6 14" id="KW-0808">Transferase</keyword>
<dbReference type="Pfam" id="PF01590">
    <property type="entry name" value="GAF"/>
    <property type="match status" value="1"/>
</dbReference>
<dbReference type="Gene3D" id="1.10.287.130">
    <property type="match status" value="1"/>
</dbReference>
<evidence type="ECO:0000256" key="8">
    <source>
        <dbReference type="ARBA" id="ARBA00022777"/>
    </source>
</evidence>
<dbReference type="SMART" id="SM00388">
    <property type="entry name" value="HisKA"/>
    <property type="match status" value="1"/>
</dbReference>
<keyword evidence="7" id="KW-0547">Nucleotide-binding</keyword>
<evidence type="ECO:0000256" key="2">
    <source>
        <dbReference type="ARBA" id="ARBA00004236"/>
    </source>
</evidence>
<dbReference type="EMBL" id="VSSQ01008868">
    <property type="protein sequence ID" value="MPM40076.1"/>
    <property type="molecule type" value="Genomic_DNA"/>
</dbReference>
<evidence type="ECO:0000259" key="13">
    <source>
        <dbReference type="PROSITE" id="PS50109"/>
    </source>
</evidence>
<dbReference type="InterPro" id="IPR036097">
    <property type="entry name" value="HisK_dim/P_sf"/>
</dbReference>
<comment type="catalytic activity">
    <reaction evidence="1">
        <text>ATP + protein L-histidine = ADP + protein N-phospho-L-histidine.</text>
        <dbReference type="EC" id="2.7.13.3"/>
    </reaction>
</comment>
<feature type="compositionally biased region" description="Basic and acidic residues" evidence="12">
    <location>
        <begin position="324"/>
        <end position="335"/>
    </location>
</feature>
<keyword evidence="10" id="KW-0902">Two-component regulatory system</keyword>
<organism evidence="14">
    <name type="scientific">bioreactor metagenome</name>
    <dbReference type="NCBI Taxonomy" id="1076179"/>
    <lineage>
        <taxon>unclassified sequences</taxon>
        <taxon>metagenomes</taxon>
        <taxon>ecological metagenomes</taxon>
    </lineage>
</organism>
<dbReference type="SUPFAM" id="SSF55874">
    <property type="entry name" value="ATPase domain of HSP90 chaperone/DNA topoisomerase II/histidine kinase"/>
    <property type="match status" value="1"/>
</dbReference>
<evidence type="ECO:0000256" key="7">
    <source>
        <dbReference type="ARBA" id="ARBA00022741"/>
    </source>
</evidence>
<dbReference type="PANTHER" id="PTHR43547">
    <property type="entry name" value="TWO-COMPONENT HISTIDINE KINASE"/>
    <property type="match status" value="1"/>
</dbReference>
<evidence type="ECO:0000256" key="3">
    <source>
        <dbReference type="ARBA" id="ARBA00012438"/>
    </source>
</evidence>
<dbReference type="SUPFAM" id="SSF55781">
    <property type="entry name" value="GAF domain-like"/>
    <property type="match status" value="1"/>
</dbReference>
<dbReference type="PANTHER" id="PTHR43547:SF2">
    <property type="entry name" value="HYBRID SIGNAL TRANSDUCTION HISTIDINE KINASE C"/>
    <property type="match status" value="1"/>
</dbReference>
<accession>A0A644ZGV5</accession>
<dbReference type="SUPFAM" id="SSF47384">
    <property type="entry name" value="Homodimeric domain of signal transducing histidine kinase"/>
    <property type="match status" value="1"/>
</dbReference>
<evidence type="ECO:0000256" key="5">
    <source>
        <dbReference type="ARBA" id="ARBA00022553"/>
    </source>
</evidence>
<dbReference type="Pfam" id="PF00512">
    <property type="entry name" value="HisKA"/>
    <property type="match status" value="1"/>
</dbReference>
<dbReference type="GO" id="GO:0005886">
    <property type="term" value="C:plasma membrane"/>
    <property type="evidence" value="ECO:0007669"/>
    <property type="project" value="UniProtKB-SubCell"/>
</dbReference>
<dbReference type="GO" id="GO:0005524">
    <property type="term" value="F:ATP binding"/>
    <property type="evidence" value="ECO:0007669"/>
    <property type="project" value="UniProtKB-KW"/>
</dbReference>
<dbReference type="InterPro" id="IPR003594">
    <property type="entry name" value="HATPase_dom"/>
</dbReference>
<evidence type="ECO:0000256" key="1">
    <source>
        <dbReference type="ARBA" id="ARBA00000085"/>
    </source>
</evidence>
<evidence type="ECO:0000313" key="14">
    <source>
        <dbReference type="EMBL" id="MPM40076.1"/>
    </source>
</evidence>
<feature type="domain" description="Histidine kinase" evidence="13">
    <location>
        <begin position="97"/>
        <end position="313"/>
    </location>
</feature>
<dbReference type="SMART" id="SM00387">
    <property type="entry name" value="HATPase_c"/>
    <property type="match status" value="1"/>
</dbReference>
<dbReference type="EC" id="2.7.13.3" evidence="3"/>
<evidence type="ECO:0000256" key="10">
    <source>
        <dbReference type="ARBA" id="ARBA00023012"/>
    </source>
</evidence>
<dbReference type="InterPro" id="IPR029016">
    <property type="entry name" value="GAF-like_dom_sf"/>
</dbReference>
<dbReference type="PRINTS" id="PR00344">
    <property type="entry name" value="BCTRLSENSOR"/>
</dbReference>
<keyword evidence="9" id="KW-0067">ATP-binding</keyword>
<keyword evidence="11" id="KW-0472">Membrane</keyword>
<protein>
    <recommendedName>
        <fullName evidence="3">histidine kinase</fullName>
        <ecNumber evidence="3">2.7.13.3</ecNumber>
    </recommendedName>
</protein>
<proteinExistence type="predicted"/>
<reference evidence="14" key="1">
    <citation type="submission" date="2019-08" db="EMBL/GenBank/DDBJ databases">
        <authorList>
            <person name="Kucharzyk K."/>
            <person name="Murdoch R.W."/>
            <person name="Higgins S."/>
            <person name="Loffler F."/>
        </authorList>
    </citation>
    <scope>NUCLEOTIDE SEQUENCE</scope>
</reference>
<dbReference type="Gene3D" id="3.30.450.40">
    <property type="match status" value="1"/>
</dbReference>
<evidence type="ECO:0000256" key="6">
    <source>
        <dbReference type="ARBA" id="ARBA00022679"/>
    </source>
</evidence>
<dbReference type="CDD" id="cd00082">
    <property type="entry name" value="HisKA"/>
    <property type="match status" value="1"/>
</dbReference>
<evidence type="ECO:0000256" key="9">
    <source>
        <dbReference type="ARBA" id="ARBA00022840"/>
    </source>
</evidence>
<dbReference type="InterPro" id="IPR003018">
    <property type="entry name" value="GAF"/>
</dbReference>
<dbReference type="FunFam" id="3.30.565.10:FF:000023">
    <property type="entry name" value="PAS domain-containing sensor histidine kinase"/>
    <property type="match status" value="1"/>
</dbReference>
<evidence type="ECO:0000256" key="4">
    <source>
        <dbReference type="ARBA" id="ARBA00022475"/>
    </source>
</evidence>
<keyword evidence="8 14" id="KW-0418">Kinase</keyword>
<dbReference type="InterPro" id="IPR003661">
    <property type="entry name" value="HisK_dim/P_dom"/>
</dbReference>
<comment type="subcellular location">
    <subcellularLocation>
        <location evidence="2">Cell membrane</location>
    </subcellularLocation>
</comment>
<sequence length="335" mass="37376">MDETLRQICIQFKVISCIHIPVVKGDKVAGLLCFCQSTPRTWTDAEIQLASEIAARTWSAVERLKAEEALRVSEQEARGLVTKLEIADKNKSYFLSVLSHELRNPLAAISAGIQVLDVTQDSNQAAKVKEIINRQTDQLCKLVDDLLDLTRINENKMKLRKKNINLNEVVEHAIEDIRFEFEKKGVELETEIQTKQILLYADPVRLVQCIGNLLNNALKFTEKNGKVWVRLKQENDDARIIVEDSGIGIAPEILPLLFWPFIQADSSLDSNGGLGLGLPIAKGIVDLHEGTISAHSAGLGKGATFTIRLPLITTDGPFMPEQQLPEHNDKRIRSD</sequence>
<dbReference type="Pfam" id="PF02518">
    <property type="entry name" value="HATPase_c"/>
    <property type="match status" value="1"/>
</dbReference>
<dbReference type="PROSITE" id="PS50109">
    <property type="entry name" value="HIS_KIN"/>
    <property type="match status" value="1"/>
</dbReference>
<evidence type="ECO:0000256" key="12">
    <source>
        <dbReference type="SAM" id="MobiDB-lite"/>
    </source>
</evidence>
<dbReference type="InterPro" id="IPR004358">
    <property type="entry name" value="Sig_transdc_His_kin-like_C"/>
</dbReference>
<dbReference type="GO" id="GO:0000155">
    <property type="term" value="F:phosphorelay sensor kinase activity"/>
    <property type="evidence" value="ECO:0007669"/>
    <property type="project" value="InterPro"/>
</dbReference>
<comment type="caution">
    <text evidence="14">The sequence shown here is derived from an EMBL/GenBank/DDBJ whole genome shotgun (WGS) entry which is preliminary data.</text>
</comment>
<dbReference type="Gene3D" id="3.30.565.10">
    <property type="entry name" value="Histidine kinase-like ATPase, C-terminal domain"/>
    <property type="match status" value="1"/>
</dbReference>
<keyword evidence="4" id="KW-1003">Cell membrane</keyword>
<evidence type="ECO:0000256" key="11">
    <source>
        <dbReference type="ARBA" id="ARBA00023136"/>
    </source>
</evidence>
<feature type="region of interest" description="Disordered" evidence="12">
    <location>
        <begin position="316"/>
        <end position="335"/>
    </location>
</feature>
<gene>
    <name evidence="14" type="primary">rcsC_180</name>
    <name evidence="14" type="ORF">SDC9_86714</name>
</gene>
<dbReference type="AlphaFoldDB" id="A0A644ZGV5"/>
<keyword evidence="5" id="KW-0597">Phosphoprotein</keyword>
<dbReference type="InterPro" id="IPR036890">
    <property type="entry name" value="HATPase_C_sf"/>
</dbReference>